<dbReference type="InterPro" id="IPR013087">
    <property type="entry name" value="Znf_C2H2_type"/>
</dbReference>
<feature type="domain" description="RING-type" evidence="14">
    <location>
        <begin position="5"/>
        <end position="46"/>
    </location>
</feature>
<dbReference type="PANTHER" id="PTHR22938:SF19">
    <property type="entry name" value="RING-TYPE E3 UBIQUITIN TRANSFERASE"/>
    <property type="match status" value="1"/>
</dbReference>
<feature type="region of interest" description="Disordered" evidence="13">
    <location>
        <begin position="297"/>
        <end position="392"/>
    </location>
</feature>
<organism evidence="15">
    <name type="scientific">Hordeum vulgare subsp. vulgare</name>
    <name type="common">Domesticated barley</name>
    <dbReference type="NCBI Taxonomy" id="112509"/>
    <lineage>
        <taxon>Eukaryota</taxon>
        <taxon>Viridiplantae</taxon>
        <taxon>Streptophyta</taxon>
        <taxon>Embryophyta</taxon>
        <taxon>Tracheophyta</taxon>
        <taxon>Spermatophyta</taxon>
        <taxon>Magnoliopsida</taxon>
        <taxon>Liliopsida</taxon>
        <taxon>Poales</taxon>
        <taxon>Poaceae</taxon>
        <taxon>BOP clade</taxon>
        <taxon>Pooideae</taxon>
        <taxon>Triticodae</taxon>
        <taxon>Triticeae</taxon>
        <taxon>Hordeinae</taxon>
        <taxon>Hordeum</taxon>
    </lineage>
</organism>
<dbReference type="PANTHER" id="PTHR22938">
    <property type="entry name" value="ZINC FINGER PROTEIN 598"/>
    <property type="match status" value="1"/>
</dbReference>
<gene>
    <name evidence="16" type="primary">LOC123428512</name>
</gene>
<sequence length="860" mass="94924">MDDSCAVCADALEWVAYGPCGHREVCSTCVVRLRFVLEDSLCCICKTDCPSVFVTKAMGDYTKVISDFSVLPTEASEGNVGEYWYHEDTKAYFDDADHYKMIRAMCRLSCSVCDKAEDQVGQAAQAKRRSRFKSIDQLKGHLFHQHRLYMCNLCLEGRKVFICEQKLYTRAQLTQHTKTGDSEVDGSEVERSGFAGHPVCEYCKYPLYGDNELYTHMSREHYSCHICQRQHPGHYDYFRNYDDLEMHFRKDHFLCEDDVCLAKKFVVFQSDAEIKRHNAMEHGGRMSRAQRNAALQIPTSFIYQRNEQDQRRGRGRGRNAHHDRPDRDFPLPVRDGSATADHGLGSQVDSVAGPFQSVSVSSSSGRTETGRSFGNGRVLEQLSFPPLQDQDIPDARMDAIPYETSFPPVSEQQSRYALALNQSSRGSARLGDESLFPPLPGSSNKGSASTQQGLQSLAKNTLASRLQQRSKGTVKVLYSARSQTAENPEIVPHVSTSTQTWPKPDQGLHLSGSSQLRIVTQSTRDNGLMPSASSGSAWNSRASNKMKHSTSTPNFVSGGSSAQASSSTAYGNKSQLPPQSSQPLPVVEDVQQANKSLVERMRVALGMDEDRFSAFKEIASEYRQGVIDTSEYLSYVEQFGISHLVPEMARLLPDPLKQMELADAYYTNMRFKSLQENGGCEGITVKENKRKNKGKGKTPDAETVTAKDASESLADSFIDTVRKLQSNNKTQGEAAVLSKDGYRSSKEKIPLSAGGSCSGTNLGLDGDPVAISKASGTSRYVGKGGGSSSSSSSDKQSKKTSKFLRARLGDNSLATLDFSHPDVSPERPEKETQVLQTGLPVRSVWKNGAAQKLFSSNEKK</sequence>
<keyword evidence="5" id="KW-0963">Cytoplasm</keyword>
<dbReference type="KEGG" id="hvg:123428512"/>
<dbReference type="GO" id="GO:0005737">
    <property type="term" value="C:cytoplasm"/>
    <property type="evidence" value="ECO:0007669"/>
    <property type="project" value="UniProtKB-SubCell"/>
</dbReference>
<dbReference type="GO" id="GO:0072344">
    <property type="term" value="P:rescue of stalled ribosome"/>
    <property type="evidence" value="ECO:0000318"/>
    <property type="project" value="GO_Central"/>
</dbReference>
<keyword evidence="10" id="KW-0862">Zinc</keyword>
<dbReference type="InterPro" id="IPR001841">
    <property type="entry name" value="Znf_RING"/>
</dbReference>
<keyword evidence="9 12" id="KW-0863">Zinc-finger</keyword>
<dbReference type="EMBL" id="AK362660">
    <property type="protein sequence ID" value="BAJ93864.1"/>
    <property type="molecule type" value="mRNA"/>
</dbReference>
<feature type="compositionally biased region" description="Polar residues" evidence="13">
    <location>
        <begin position="525"/>
        <end position="555"/>
    </location>
</feature>
<feature type="region of interest" description="Disordered" evidence="13">
    <location>
        <begin position="428"/>
        <end position="454"/>
    </location>
</feature>
<dbReference type="GO" id="GO:0008270">
    <property type="term" value="F:zinc ion binding"/>
    <property type="evidence" value="ECO:0007669"/>
    <property type="project" value="UniProtKB-KW"/>
</dbReference>
<feature type="region of interest" description="Disordered" evidence="13">
    <location>
        <begin position="685"/>
        <end position="709"/>
    </location>
</feature>
<comment type="catalytic activity">
    <reaction evidence="1">
        <text>S-ubiquitinyl-[E2 ubiquitin-conjugating enzyme]-L-cysteine + [acceptor protein]-L-lysine = [E2 ubiquitin-conjugating enzyme]-L-cysteine + N(6)-ubiquitinyl-[acceptor protein]-L-lysine.</text>
        <dbReference type="EC" id="2.3.2.27"/>
    </reaction>
</comment>
<proteinExistence type="evidence at transcript level"/>
<dbReference type="InterPro" id="IPR057634">
    <property type="entry name" value="PAH_ZNF598/HEL2"/>
</dbReference>
<protein>
    <recommendedName>
        <fullName evidence="4">RING-type E3 ubiquitin transferase</fullName>
        <ecNumber evidence="4">2.3.2.27</ecNumber>
    </recommendedName>
</protein>
<feature type="compositionally biased region" description="Basic and acidic residues" evidence="13">
    <location>
        <begin position="740"/>
        <end position="749"/>
    </location>
</feature>
<dbReference type="SMART" id="SM00355">
    <property type="entry name" value="ZnF_C2H2"/>
    <property type="match status" value="3"/>
</dbReference>
<dbReference type="InterPro" id="IPR056437">
    <property type="entry name" value="Znf-C2H2_ZNF598/HEL2"/>
</dbReference>
<dbReference type="Pfam" id="PF23202">
    <property type="entry name" value="PAH_ZNF598"/>
    <property type="match status" value="1"/>
</dbReference>
<dbReference type="Gramene" id="HORVU.MOREX.r3.1HG0034700.1">
    <property type="protein sequence ID" value="HORVU.MOREX.r3.1HG0034700.1"/>
    <property type="gene ID" value="HORVU.MOREX.r3.1HG0034700"/>
</dbReference>
<evidence type="ECO:0000256" key="3">
    <source>
        <dbReference type="ARBA" id="ARBA00004906"/>
    </source>
</evidence>
<feature type="region of interest" description="Disordered" evidence="13">
    <location>
        <begin position="728"/>
        <end position="839"/>
    </location>
</feature>
<keyword evidence="6" id="KW-0597">Phosphoprotein</keyword>
<evidence type="ECO:0000256" key="12">
    <source>
        <dbReference type="PROSITE-ProRule" id="PRU00175"/>
    </source>
</evidence>
<dbReference type="InterPro" id="IPR044288">
    <property type="entry name" value="ZNF598/HEL2"/>
</dbReference>
<reference evidence="15" key="1">
    <citation type="journal article" date="2011" name="Plant Physiol.">
        <title>Comprehensive sequence analysis of 24,783 barley full-length cDNAs derived from 12 clone libraries.</title>
        <authorList>
            <person name="Matsumoto T."/>
            <person name="Tanaka T."/>
            <person name="Sakai H."/>
            <person name="Amano N."/>
            <person name="Kanamori H."/>
            <person name="Kurita K."/>
            <person name="Kikuta A."/>
            <person name="Kamiya K."/>
            <person name="Yamamoto M."/>
            <person name="Ikawa H."/>
            <person name="Fujii N."/>
            <person name="Hori K."/>
            <person name="Itoh T."/>
            <person name="Sato K."/>
        </authorList>
    </citation>
    <scope>NUCLEOTIDE SEQUENCE</scope>
    <source>
        <tissue evidence="15">Shoot and root</tissue>
    </source>
</reference>
<evidence type="ECO:0000256" key="5">
    <source>
        <dbReference type="ARBA" id="ARBA00022490"/>
    </source>
</evidence>
<feature type="compositionally biased region" description="Low complexity" evidence="13">
    <location>
        <begin position="557"/>
        <end position="584"/>
    </location>
</feature>
<evidence type="ECO:0000256" key="13">
    <source>
        <dbReference type="SAM" id="MobiDB-lite"/>
    </source>
</evidence>
<comment type="subcellular location">
    <subcellularLocation>
        <location evidence="2">Cytoplasm</location>
    </subcellularLocation>
</comment>
<feature type="compositionally biased region" description="Polar residues" evidence="13">
    <location>
        <begin position="441"/>
        <end position="454"/>
    </location>
</feature>
<dbReference type="InterPro" id="IPR041888">
    <property type="entry name" value="RING-HC_ZNF598/HEL2"/>
</dbReference>
<reference evidence="17" key="2">
    <citation type="journal article" date="2012" name="Nature">
        <title>A physical, genetic and functional sequence assembly of the barley genome.</title>
        <authorList>
            <consortium name="The International Barley Genome Sequencing Consortium"/>
            <person name="Mayer K.F."/>
            <person name="Waugh R."/>
            <person name="Brown J.W."/>
            <person name="Schulman A."/>
            <person name="Langridge P."/>
            <person name="Platzer M."/>
            <person name="Fincher G.B."/>
            <person name="Muehlbauer G.J."/>
            <person name="Sato K."/>
            <person name="Close T.J."/>
            <person name="Wise R.P."/>
            <person name="Stein N."/>
        </authorList>
    </citation>
    <scope>NUCLEOTIDE SEQUENCE [LARGE SCALE GENOMIC DNA]</scope>
    <source>
        <strain evidence="17">cv. Morex</strain>
    </source>
</reference>
<dbReference type="Proteomes" id="UP000011116">
    <property type="component" value="Chromosome 1H"/>
</dbReference>
<reference evidence="16" key="3">
    <citation type="submission" date="2020-10" db="EMBL/GenBank/DDBJ databases">
        <authorList>
            <person name="Scholz U."/>
            <person name="Mascher M."/>
            <person name="Fiebig A."/>
        </authorList>
    </citation>
    <scope>NUCLEOTIDE SEQUENCE [LARGE SCALE GENOMIC DNA]</scope>
    <source>
        <strain evidence="16">cv. Morex</strain>
    </source>
</reference>
<dbReference type="Pfam" id="PF23230">
    <property type="entry name" value="zf-C2H2_13"/>
    <property type="match status" value="1"/>
</dbReference>
<feature type="compositionally biased region" description="Basic and acidic residues" evidence="13">
    <location>
        <begin position="320"/>
        <end position="329"/>
    </location>
</feature>
<comment type="pathway">
    <text evidence="3">Protein modification; protein ubiquitination.</text>
</comment>
<comment type="similarity">
    <text evidence="11">Belongs to the ZNF598/HEL2 family.</text>
</comment>
<dbReference type="EnsemblPlants" id="HORVU.MOREX.r3.1HG0034700.1">
    <property type="protein sequence ID" value="HORVU.MOREX.r3.1HG0034700.1"/>
    <property type="gene ID" value="HORVU.MOREX.r3.1HG0034700"/>
</dbReference>
<keyword evidence="8" id="KW-0479">Metal-binding</keyword>
<dbReference type="AlphaFoldDB" id="F2DFJ3"/>
<dbReference type="GO" id="GO:0043022">
    <property type="term" value="F:ribosome binding"/>
    <property type="evidence" value="ECO:0000318"/>
    <property type="project" value="GO_Central"/>
</dbReference>
<evidence type="ECO:0000256" key="7">
    <source>
        <dbReference type="ARBA" id="ARBA00022679"/>
    </source>
</evidence>
<evidence type="ECO:0000256" key="9">
    <source>
        <dbReference type="ARBA" id="ARBA00022771"/>
    </source>
</evidence>
<keyword evidence="7" id="KW-0808">Transferase</keyword>
<evidence type="ECO:0000256" key="6">
    <source>
        <dbReference type="ARBA" id="ARBA00022553"/>
    </source>
</evidence>
<accession>F2DFJ3</accession>
<feature type="region of interest" description="Disordered" evidence="13">
    <location>
        <begin position="525"/>
        <end position="584"/>
    </location>
</feature>
<dbReference type="GO" id="GO:0016567">
    <property type="term" value="P:protein ubiquitination"/>
    <property type="evidence" value="ECO:0000318"/>
    <property type="project" value="GO_Central"/>
</dbReference>
<dbReference type="CDD" id="cd16615">
    <property type="entry name" value="RING-HC_ZNF598"/>
    <property type="match status" value="1"/>
</dbReference>
<evidence type="ECO:0000256" key="4">
    <source>
        <dbReference type="ARBA" id="ARBA00012483"/>
    </source>
</evidence>
<keyword evidence="17" id="KW-1185">Reference proteome</keyword>
<dbReference type="OrthoDB" id="3838338at2759"/>
<dbReference type="EMBL" id="AK368838">
    <property type="protein sequence ID" value="BAK00042.1"/>
    <property type="molecule type" value="mRNA"/>
</dbReference>
<evidence type="ECO:0000256" key="1">
    <source>
        <dbReference type="ARBA" id="ARBA00000900"/>
    </source>
</evidence>
<dbReference type="GO" id="GO:0061630">
    <property type="term" value="F:ubiquitin protein ligase activity"/>
    <property type="evidence" value="ECO:0000318"/>
    <property type="project" value="GO_Central"/>
</dbReference>
<evidence type="ECO:0000256" key="11">
    <source>
        <dbReference type="ARBA" id="ARBA00035113"/>
    </source>
</evidence>
<evidence type="ECO:0000313" key="17">
    <source>
        <dbReference type="Proteomes" id="UP000011116"/>
    </source>
</evidence>
<evidence type="ECO:0000256" key="10">
    <source>
        <dbReference type="ARBA" id="ARBA00022833"/>
    </source>
</evidence>
<evidence type="ECO:0000256" key="2">
    <source>
        <dbReference type="ARBA" id="ARBA00004496"/>
    </source>
</evidence>
<name>F2DFJ3_HORVV</name>
<evidence type="ECO:0000313" key="16">
    <source>
        <dbReference type="EnsemblPlants" id="HORVU.MOREX.r3.1HG0034700.1"/>
    </source>
</evidence>
<evidence type="ECO:0000313" key="15">
    <source>
        <dbReference type="EMBL" id="BAJ93864.1"/>
    </source>
</evidence>
<feature type="compositionally biased region" description="Basic and acidic residues" evidence="13">
    <location>
        <begin position="819"/>
        <end position="832"/>
    </location>
</feature>
<dbReference type="PROSITE" id="PS50089">
    <property type="entry name" value="ZF_RING_2"/>
    <property type="match status" value="1"/>
</dbReference>
<dbReference type="RefSeq" id="XP_044968672.1">
    <property type="nucleotide sequence ID" value="XM_045112737.1"/>
</dbReference>
<evidence type="ECO:0000259" key="14">
    <source>
        <dbReference type="PROSITE" id="PS50089"/>
    </source>
</evidence>
<dbReference type="EC" id="2.3.2.27" evidence="4"/>
<reference evidence="16" key="4">
    <citation type="submission" date="2022-01" db="UniProtKB">
        <authorList>
            <consortium name="EnsemblPlants"/>
        </authorList>
    </citation>
    <scope>IDENTIFICATION</scope>
    <source>
        <strain evidence="16">subsp. vulgare</strain>
    </source>
</reference>
<evidence type="ECO:0000256" key="8">
    <source>
        <dbReference type="ARBA" id="ARBA00022723"/>
    </source>
</evidence>
<dbReference type="GeneID" id="123428512"/>